<protein>
    <submittedName>
        <fullName evidence="3">Glycosyltransferase</fullName>
    </submittedName>
</protein>
<keyword evidence="1" id="KW-1133">Transmembrane helix</keyword>
<dbReference type="PANTHER" id="PTHR48090">
    <property type="entry name" value="UNDECAPRENYL-PHOSPHATE 4-DEOXY-4-FORMAMIDO-L-ARABINOSE TRANSFERASE-RELATED"/>
    <property type="match status" value="1"/>
</dbReference>
<feature type="domain" description="Glycosyltransferase 2-like" evidence="2">
    <location>
        <begin position="2"/>
        <end position="86"/>
    </location>
</feature>
<dbReference type="InterPro" id="IPR029044">
    <property type="entry name" value="Nucleotide-diphossugar_trans"/>
</dbReference>
<dbReference type="Proteomes" id="UP000319280">
    <property type="component" value="Unassembled WGS sequence"/>
</dbReference>
<dbReference type="InterPro" id="IPR050256">
    <property type="entry name" value="Glycosyltransferase_2"/>
</dbReference>
<dbReference type="GO" id="GO:0016740">
    <property type="term" value="F:transferase activity"/>
    <property type="evidence" value="ECO:0007669"/>
    <property type="project" value="UniProtKB-KW"/>
</dbReference>
<evidence type="ECO:0000256" key="1">
    <source>
        <dbReference type="SAM" id="Phobius"/>
    </source>
</evidence>
<dbReference type="Pfam" id="PF00535">
    <property type="entry name" value="Glycos_transf_2"/>
    <property type="match status" value="1"/>
</dbReference>
<dbReference type="CDD" id="cd04187">
    <property type="entry name" value="DPM1_like_bac"/>
    <property type="match status" value="1"/>
</dbReference>
<dbReference type="GO" id="GO:0005886">
    <property type="term" value="C:plasma membrane"/>
    <property type="evidence" value="ECO:0007669"/>
    <property type="project" value="TreeGrafter"/>
</dbReference>
<dbReference type="EMBL" id="VJMZ01000001">
    <property type="protein sequence ID" value="TRM10532.1"/>
    <property type="molecule type" value="Genomic_DNA"/>
</dbReference>
<keyword evidence="1" id="KW-0812">Transmembrane</keyword>
<evidence type="ECO:0000313" key="4">
    <source>
        <dbReference type="Proteomes" id="UP000319280"/>
    </source>
</evidence>
<keyword evidence="3" id="KW-0808">Transferase</keyword>
<accession>A0A549YF75</accession>
<comment type="caution">
    <text evidence="3">The sequence shown here is derived from an EMBL/GenBank/DDBJ whole genome shotgun (WGS) entry which is preliminary data.</text>
</comment>
<dbReference type="InterPro" id="IPR001173">
    <property type="entry name" value="Glyco_trans_2-like"/>
</dbReference>
<dbReference type="SUPFAM" id="SSF53448">
    <property type="entry name" value="Nucleotide-diphospho-sugar transferases"/>
    <property type="match status" value="1"/>
</dbReference>
<dbReference type="AlphaFoldDB" id="A0A549YF75"/>
<evidence type="ECO:0000313" key="3">
    <source>
        <dbReference type="EMBL" id="TRM10532.1"/>
    </source>
</evidence>
<dbReference type="Gene3D" id="3.90.550.10">
    <property type="entry name" value="Spore Coat Polysaccharide Biosynthesis Protein SpsA, Chain A"/>
    <property type="match status" value="1"/>
</dbReference>
<evidence type="ECO:0000259" key="2">
    <source>
        <dbReference type="Pfam" id="PF00535"/>
    </source>
</evidence>
<feature type="transmembrane region" description="Helical" evidence="1">
    <location>
        <begin position="182"/>
        <end position="207"/>
    </location>
</feature>
<dbReference type="PANTHER" id="PTHR48090:SF8">
    <property type="entry name" value="GLYCOSYLTRANSFERASE CSBB-RELATED"/>
    <property type="match status" value="1"/>
</dbReference>
<reference evidence="3 4" key="1">
    <citation type="submission" date="2019-07" db="EMBL/GenBank/DDBJ databases">
        <title>Genomic analysis of Lentibacillus sp. NKC851-2.</title>
        <authorList>
            <person name="Oh Y.J."/>
        </authorList>
    </citation>
    <scope>NUCLEOTIDE SEQUENCE [LARGE SCALE GENOMIC DNA]</scope>
    <source>
        <strain evidence="3 4">NKC851-2</strain>
    </source>
</reference>
<gene>
    <name evidence="3" type="ORF">FH966_01670</name>
</gene>
<keyword evidence="1" id="KW-0472">Membrane</keyword>
<feature type="transmembrane region" description="Helical" evidence="1">
    <location>
        <begin position="152"/>
        <end position="170"/>
    </location>
</feature>
<keyword evidence="4" id="KW-1185">Reference proteome</keyword>
<organism evidence="3 4">
    <name type="scientific">Lentibacillus cibarius</name>
    <dbReference type="NCBI Taxonomy" id="2583219"/>
    <lineage>
        <taxon>Bacteria</taxon>
        <taxon>Bacillati</taxon>
        <taxon>Bacillota</taxon>
        <taxon>Bacilli</taxon>
        <taxon>Bacillales</taxon>
        <taxon>Bacillaceae</taxon>
        <taxon>Lentibacillus</taxon>
    </lineage>
</organism>
<name>A0A549YF75_9BACI</name>
<proteinExistence type="predicted"/>
<sequence>MDYARGDAVIIIDADLQDPPELISEMIRYWEEGYDDIFAKRKSREGESWLKICTSSAYYKLLKKLSRIPIQEDTGDFRLLDRRCVEALKQMREAQRYTKGMFSWIGYNKKEIPFDRDPRMAGKTKWNYRRLFDLAIEGITSFTTTPLRISSLFGLLVSGFAFIYMIWIIGKTLIFGESVMGYPSLMTVILFMGGIQLLSMGIIGEYLGRVFNETKKRPLYFIDEYNGEKENNR</sequence>